<protein>
    <submittedName>
        <fullName evidence="1">Uncharacterized protein</fullName>
    </submittedName>
</protein>
<proteinExistence type="predicted"/>
<name>X1UTB7_9ZZZZ</name>
<organism evidence="1">
    <name type="scientific">marine sediment metagenome</name>
    <dbReference type="NCBI Taxonomy" id="412755"/>
    <lineage>
        <taxon>unclassified sequences</taxon>
        <taxon>metagenomes</taxon>
        <taxon>ecological metagenomes</taxon>
    </lineage>
</organism>
<dbReference type="EMBL" id="BARW01018152">
    <property type="protein sequence ID" value="GAI95574.1"/>
    <property type="molecule type" value="Genomic_DNA"/>
</dbReference>
<dbReference type="AlphaFoldDB" id="X1UTB7"/>
<feature type="non-terminal residue" evidence="1">
    <location>
        <position position="1"/>
    </location>
</feature>
<sequence>DCGKGSSENPESDASLTCIGENLIQNCTPSKAIIKSETNEEITYSVLGNIENKCFVRIEFPSEDKLPSESKEYAEKYVKCPISQELIDSYKDEPGVLADNVITNVLINSISGNPLNCTGTLLQNLFEYEDCETGLLCDFGDGYSCYGAEYQQILQDKINECNAGETLTCKTYFSNEIVFTDTNEIIGKTDYNFFGETRLACQVKYKKTYPEENNINNQEDNCYYSLVDSNTMTCIGE</sequence>
<reference evidence="1" key="1">
    <citation type="journal article" date="2014" name="Front. Microbiol.">
        <title>High frequency of phylogenetically diverse reductive dehalogenase-homologous genes in deep subseafloor sedimentary metagenomes.</title>
        <authorList>
            <person name="Kawai M."/>
            <person name="Futagami T."/>
            <person name="Toyoda A."/>
            <person name="Takaki Y."/>
            <person name="Nishi S."/>
            <person name="Hori S."/>
            <person name="Arai W."/>
            <person name="Tsubouchi T."/>
            <person name="Morono Y."/>
            <person name="Uchiyama I."/>
            <person name="Ito T."/>
            <person name="Fujiyama A."/>
            <person name="Inagaki F."/>
            <person name="Takami H."/>
        </authorList>
    </citation>
    <scope>NUCLEOTIDE SEQUENCE</scope>
    <source>
        <strain evidence="1">Expedition CK06-06</strain>
    </source>
</reference>
<comment type="caution">
    <text evidence="1">The sequence shown here is derived from an EMBL/GenBank/DDBJ whole genome shotgun (WGS) entry which is preliminary data.</text>
</comment>
<accession>X1UTB7</accession>
<evidence type="ECO:0000313" key="1">
    <source>
        <dbReference type="EMBL" id="GAI95574.1"/>
    </source>
</evidence>
<gene>
    <name evidence="1" type="ORF">S12H4_31142</name>
</gene>